<name>A0A9W6RUB8_9ACTN</name>
<accession>A0A9W6RUB8</accession>
<organism evidence="1 2">
    <name type="scientific">Actinoallomurus iriomotensis</name>
    <dbReference type="NCBI Taxonomy" id="478107"/>
    <lineage>
        <taxon>Bacteria</taxon>
        <taxon>Bacillati</taxon>
        <taxon>Actinomycetota</taxon>
        <taxon>Actinomycetes</taxon>
        <taxon>Streptosporangiales</taxon>
        <taxon>Thermomonosporaceae</taxon>
        <taxon>Actinoallomurus</taxon>
    </lineage>
</organism>
<dbReference type="EMBL" id="BSTJ01000014">
    <property type="protein sequence ID" value="GLY80267.1"/>
    <property type="molecule type" value="Genomic_DNA"/>
</dbReference>
<sequence length="100" mass="11506">MRSLRFRALVTLDPDTERTSSAVRRLVVRAHRHRPEGVRAFNAVVITDDQEPLRAGDTHHVVTMTITEEEALDLLRPGDRFELWSDHRLGHGVVSRRVFV</sequence>
<gene>
    <name evidence="1" type="ORF">Airi01_085340</name>
</gene>
<dbReference type="AlphaFoldDB" id="A0A9W6RUB8"/>
<comment type="caution">
    <text evidence="1">The sequence shown here is derived from an EMBL/GenBank/DDBJ whole genome shotgun (WGS) entry which is preliminary data.</text>
</comment>
<proteinExistence type="predicted"/>
<evidence type="ECO:0000313" key="2">
    <source>
        <dbReference type="Proteomes" id="UP001165135"/>
    </source>
</evidence>
<dbReference type="RefSeq" id="WP_285632983.1">
    <property type="nucleotide sequence ID" value="NZ_BSTJ01000014.1"/>
</dbReference>
<evidence type="ECO:0000313" key="1">
    <source>
        <dbReference type="EMBL" id="GLY80267.1"/>
    </source>
</evidence>
<dbReference type="Proteomes" id="UP001165135">
    <property type="component" value="Unassembled WGS sequence"/>
</dbReference>
<reference evidence="1" key="1">
    <citation type="submission" date="2023-03" db="EMBL/GenBank/DDBJ databases">
        <title>Actinoallomurus iriomotensis NBRC 103681.</title>
        <authorList>
            <person name="Ichikawa N."/>
            <person name="Sato H."/>
            <person name="Tonouchi N."/>
        </authorList>
    </citation>
    <scope>NUCLEOTIDE SEQUENCE</scope>
    <source>
        <strain evidence="1">NBRC 103681</strain>
    </source>
</reference>
<protein>
    <submittedName>
        <fullName evidence="1">Uncharacterized protein</fullName>
    </submittedName>
</protein>